<evidence type="ECO:0000256" key="6">
    <source>
        <dbReference type="ARBA" id="ARBA00022842"/>
    </source>
</evidence>
<evidence type="ECO:0000256" key="5">
    <source>
        <dbReference type="ARBA" id="ARBA00022801"/>
    </source>
</evidence>
<keyword evidence="11" id="KW-1185">Reference proteome</keyword>
<sequence length="344" mass="36060">MSGRLEILVSAGPGEARYLVLAEGRPLELVVDRPSLLLGSVFRGRVVALDKSLDAAFVDLGAGLRPGFLPGARGLGLSEGAAIVVRVRAEGRDGKGPLLMPEDGFPASGEAPARLRRPDPLERLRAAFPEAGIVDNAHHEVDEALAAALDPVVPLPGGGRLVIEPTAALTAMDVDSGGTRPAEANAAAVAEIARQLRLRNVGGQVVVDFVSGRDRKPLFRLAEALKQAVAADPVPTHVFGVSPLGLVELTRERRGPSLVGLLCRRAQAATPETLALAALRSLLAETLARPGKMLALRAAPPVAAALTVLAAERAETERRLGHPLTIREDAARAPEDVLIEDMTR</sequence>
<feature type="domain" description="RNA-binding protein AU-1/Ribonuclease E/G" evidence="9">
    <location>
        <begin position="138"/>
        <end position="253"/>
    </location>
</feature>
<dbReference type="AlphaFoldDB" id="M2ZQV7"/>
<keyword evidence="6" id="KW-0460">Magnesium</keyword>
<evidence type="ECO:0000256" key="7">
    <source>
        <dbReference type="ARBA" id="ARBA00022884"/>
    </source>
</evidence>
<keyword evidence="2" id="KW-0540">Nuclease</keyword>
<evidence type="ECO:0000256" key="3">
    <source>
        <dbReference type="ARBA" id="ARBA00022723"/>
    </source>
</evidence>
<protein>
    <submittedName>
        <fullName evidence="10">Ribonuclease G and E</fullName>
    </submittedName>
</protein>
<dbReference type="PANTHER" id="PTHR30001:SF1">
    <property type="entry name" value="RIBONUCLEASE E_G-LIKE PROTEIN, CHLOROPLASTIC"/>
    <property type="match status" value="1"/>
</dbReference>
<dbReference type="OrthoDB" id="9804278at2"/>
<evidence type="ECO:0000256" key="2">
    <source>
        <dbReference type="ARBA" id="ARBA00022722"/>
    </source>
</evidence>
<comment type="cofactor">
    <cofactor evidence="1">
        <name>Mg(2+)</name>
        <dbReference type="ChEBI" id="CHEBI:18420"/>
    </cofactor>
</comment>
<dbReference type="STRING" id="1244869.H261_11719"/>
<feature type="region of interest" description="Disordered" evidence="8">
    <location>
        <begin position="95"/>
        <end position="114"/>
    </location>
</feature>
<dbReference type="eggNOG" id="COG1530">
    <property type="taxonomic scope" value="Bacteria"/>
</dbReference>
<keyword evidence="7" id="KW-0694">RNA-binding</keyword>
<dbReference type="InterPro" id="IPR019307">
    <property type="entry name" value="RNA-bd_AU-1/RNase_E/G"/>
</dbReference>
<dbReference type="PATRIC" id="fig|1244869.3.peg.2360"/>
<dbReference type="GO" id="GO:0016787">
    <property type="term" value="F:hydrolase activity"/>
    <property type="evidence" value="ECO:0007669"/>
    <property type="project" value="UniProtKB-KW"/>
</dbReference>
<dbReference type="GO" id="GO:0046872">
    <property type="term" value="F:metal ion binding"/>
    <property type="evidence" value="ECO:0007669"/>
    <property type="project" value="UniProtKB-KW"/>
</dbReference>
<evidence type="ECO:0000256" key="1">
    <source>
        <dbReference type="ARBA" id="ARBA00001946"/>
    </source>
</evidence>
<evidence type="ECO:0000259" key="9">
    <source>
        <dbReference type="Pfam" id="PF10150"/>
    </source>
</evidence>
<keyword evidence="4" id="KW-0255">Endonuclease</keyword>
<dbReference type="Proteomes" id="UP000011744">
    <property type="component" value="Unassembled WGS sequence"/>
</dbReference>
<comment type="caution">
    <text evidence="10">The sequence shown here is derived from an EMBL/GenBank/DDBJ whole genome shotgun (WGS) entry which is preliminary data.</text>
</comment>
<evidence type="ECO:0000313" key="10">
    <source>
        <dbReference type="EMBL" id="EME69702.1"/>
    </source>
</evidence>
<evidence type="ECO:0000256" key="8">
    <source>
        <dbReference type="SAM" id="MobiDB-lite"/>
    </source>
</evidence>
<dbReference type="EMBL" id="AONQ01000028">
    <property type="protein sequence ID" value="EME69702.1"/>
    <property type="molecule type" value="Genomic_DNA"/>
</dbReference>
<name>M2ZQV7_9PROT</name>
<evidence type="ECO:0000256" key="4">
    <source>
        <dbReference type="ARBA" id="ARBA00022759"/>
    </source>
</evidence>
<dbReference type="Pfam" id="PF10150">
    <property type="entry name" value="RNase_E_G"/>
    <property type="match status" value="1"/>
</dbReference>
<organism evidence="10 11">
    <name type="scientific">Paramagnetospirillum caucaseum</name>
    <dbReference type="NCBI Taxonomy" id="1244869"/>
    <lineage>
        <taxon>Bacteria</taxon>
        <taxon>Pseudomonadati</taxon>
        <taxon>Pseudomonadota</taxon>
        <taxon>Alphaproteobacteria</taxon>
        <taxon>Rhodospirillales</taxon>
        <taxon>Magnetospirillaceae</taxon>
        <taxon>Paramagnetospirillum</taxon>
    </lineage>
</organism>
<keyword evidence="3" id="KW-0479">Metal-binding</keyword>
<dbReference type="GO" id="GO:0005737">
    <property type="term" value="C:cytoplasm"/>
    <property type="evidence" value="ECO:0007669"/>
    <property type="project" value="TreeGrafter"/>
</dbReference>
<accession>M2ZQV7</accession>
<dbReference type="InterPro" id="IPR004659">
    <property type="entry name" value="RNase_E/G"/>
</dbReference>
<dbReference type="GO" id="GO:0004540">
    <property type="term" value="F:RNA nuclease activity"/>
    <property type="evidence" value="ECO:0007669"/>
    <property type="project" value="InterPro"/>
</dbReference>
<keyword evidence="5" id="KW-0378">Hydrolase</keyword>
<dbReference type="GO" id="GO:0003723">
    <property type="term" value="F:RNA binding"/>
    <property type="evidence" value="ECO:0007669"/>
    <property type="project" value="UniProtKB-KW"/>
</dbReference>
<dbReference type="GO" id="GO:0004519">
    <property type="term" value="F:endonuclease activity"/>
    <property type="evidence" value="ECO:0007669"/>
    <property type="project" value="UniProtKB-KW"/>
</dbReference>
<dbReference type="RefSeq" id="WP_008617673.1">
    <property type="nucleotide sequence ID" value="NZ_AONQ01000028.1"/>
</dbReference>
<gene>
    <name evidence="10" type="ORF">H261_11719</name>
</gene>
<reference evidence="10 11" key="1">
    <citation type="journal article" date="2014" name="Genome Announc.">
        <title>Draft Genome Sequence of Magnetospirillum sp. Strain SO-1, a Freshwater Magnetotactic Bacterium Isolated from the Ol'khovka River, Russia.</title>
        <authorList>
            <person name="Grouzdev D.S."/>
            <person name="Dziuba M.V."/>
            <person name="Sukhacheva M.S."/>
            <person name="Mardanov A.V."/>
            <person name="Beletskiy A.V."/>
            <person name="Kuznetsov B.B."/>
            <person name="Skryabin K.G."/>
        </authorList>
    </citation>
    <scope>NUCLEOTIDE SEQUENCE [LARGE SCALE GENOMIC DNA]</scope>
    <source>
        <strain evidence="10 11">SO-1</strain>
    </source>
</reference>
<dbReference type="GO" id="GO:0006364">
    <property type="term" value="P:rRNA processing"/>
    <property type="evidence" value="ECO:0007669"/>
    <property type="project" value="TreeGrafter"/>
</dbReference>
<proteinExistence type="predicted"/>
<dbReference type="PANTHER" id="PTHR30001">
    <property type="entry name" value="RIBONUCLEASE"/>
    <property type="match status" value="1"/>
</dbReference>
<evidence type="ECO:0000313" key="11">
    <source>
        <dbReference type="Proteomes" id="UP000011744"/>
    </source>
</evidence>